<dbReference type="Proteomes" id="UP000663842">
    <property type="component" value="Unassembled WGS sequence"/>
</dbReference>
<sequence length="338" mass="39899">MYCCNSSKPYHPVTDDELALTTIDKWSCQKWWLKKLFCHICRDAFEHEIHPNKTKFNPTYRSFITDGVCDWKNSRTRFKYHESNLAVHDLTSECPTISNCILFAKDIIDFVSRSPKRLAILKEISNQLSMPYSNLTSLCPTRWTMRAESYNSLLNNYKLVQEALYTLIEEKGGPGIKTNGLHEQMNKFYFFFGLKLDDINFKLFYTKVLKESESLTDKPILARYRRPPKQFYRQQYMESLEIVINMLQNRFTQKNLKLLCNVEQFILYAANNSLDDSNDYFQSIMDFCYGDIDIEKLKVEALMIVDFFQSVIKTNQMNIKQITKISTIWEVFNSRELG</sequence>
<dbReference type="EMBL" id="CAJOBF010007737">
    <property type="protein sequence ID" value="CAF4240079.1"/>
    <property type="molecule type" value="Genomic_DNA"/>
</dbReference>
<comment type="caution">
    <text evidence="1">The sequence shown here is derived from an EMBL/GenBank/DDBJ whole genome shotgun (WGS) entry which is preliminary data.</text>
</comment>
<accession>A0A820DYC9</accession>
<evidence type="ECO:0000313" key="1">
    <source>
        <dbReference type="EMBL" id="CAF4240079.1"/>
    </source>
</evidence>
<protein>
    <submittedName>
        <fullName evidence="1">Uncharacterized protein</fullName>
    </submittedName>
</protein>
<reference evidence="1" key="1">
    <citation type="submission" date="2021-02" db="EMBL/GenBank/DDBJ databases">
        <authorList>
            <person name="Nowell W R."/>
        </authorList>
    </citation>
    <scope>NUCLEOTIDE SEQUENCE</scope>
</reference>
<proteinExistence type="predicted"/>
<dbReference type="AlphaFoldDB" id="A0A820DYC9"/>
<organism evidence="1 2">
    <name type="scientific">Rotaria magnacalcarata</name>
    <dbReference type="NCBI Taxonomy" id="392030"/>
    <lineage>
        <taxon>Eukaryota</taxon>
        <taxon>Metazoa</taxon>
        <taxon>Spiralia</taxon>
        <taxon>Gnathifera</taxon>
        <taxon>Rotifera</taxon>
        <taxon>Eurotatoria</taxon>
        <taxon>Bdelloidea</taxon>
        <taxon>Philodinida</taxon>
        <taxon>Philodinidae</taxon>
        <taxon>Rotaria</taxon>
    </lineage>
</organism>
<evidence type="ECO:0000313" key="2">
    <source>
        <dbReference type="Proteomes" id="UP000663842"/>
    </source>
</evidence>
<gene>
    <name evidence="1" type="ORF">UXM345_LOCUS30131</name>
</gene>
<name>A0A820DYC9_9BILA</name>